<dbReference type="OMA" id="STITHGE"/>
<dbReference type="AlphaFoldDB" id="A0A022PVS3"/>
<dbReference type="eggNOG" id="ENOG502R4BT">
    <property type="taxonomic scope" value="Eukaryota"/>
</dbReference>
<dbReference type="PANTHER" id="PTHR36748:SF3">
    <property type="entry name" value="MENTAL RETARDATION GTPASE ACTIVATING PROTEIN"/>
    <property type="match status" value="1"/>
</dbReference>
<feature type="region of interest" description="Disordered" evidence="1">
    <location>
        <begin position="185"/>
        <end position="205"/>
    </location>
</feature>
<dbReference type="Proteomes" id="UP000030748">
    <property type="component" value="Unassembled WGS sequence"/>
</dbReference>
<dbReference type="KEGG" id="egt:105977004"/>
<feature type="compositionally biased region" description="Basic and acidic residues" evidence="1">
    <location>
        <begin position="185"/>
        <end position="198"/>
    </location>
</feature>
<dbReference type="OrthoDB" id="1910697at2759"/>
<evidence type="ECO:0000313" key="3">
    <source>
        <dbReference type="Proteomes" id="UP000030748"/>
    </source>
</evidence>
<evidence type="ECO:0000313" key="2">
    <source>
        <dbReference type="EMBL" id="EYU20467.1"/>
    </source>
</evidence>
<organism evidence="2 3">
    <name type="scientific">Erythranthe guttata</name>
    <name type="common">Yellow monkey flower</name>
    <name type="synonym">Mimulus guttatus</name>
    <dbReference type="NCBI Taxonomy" id="4155"/>
    <lineage>
        <taxon>Eukaryota</taxon>
        <taxon>Viridiplantae</taxon>
        <taxon>Streptophyta</taxon>
        <taxon>Embryophyta</taxon>
        <taxon>Tracheophyta</taxon>
        <taxon>Spermatophyta</taxon>
        <taxon>Magnoliopsida</taxon>
        <taxon>eudicotyledons</taxon>
        <taxon>Gunneridae</taxon>
        <taxon>Pentapetalae</taxon>
        <taxon>asterids</taxon>
        <taxon>lamiids</taxon>
        <taxon>Lamiales</taxon>
        <taxon>Phrymaceae</taxon>
        <taxon>Erythranthe</taxon>
    </lineage>
</organism>
<reference evidence="2 3" key="1">
    <citation type="journal article" date="2013" name="Proc. Natl. Acad. Sci. U.S.A.">
        <title>Fine-scale variation in meiotic recombination in Mimulus inferred from population shotgun sequencing.</title>
        <authorList>
            <person name="Hellsten U."/>
            <person name="Wright K.M."/>
            <person name="Jenkins J."/>
            <person name="Shu S."/>
            <person name="Yuan Y."/>
            <person name="Wessler S.R."/>
            <person name="Schmutz J."/>
            <person name="Willis J.H."/>
            <person name="Rokhsar D.S."/>
        </authorList>
    </citation>
    <scope>NUCLEOTIDE SEQUENCE [LARGE SCALE GENOMIC DNA]</scope>
    <source>
        <strain evidence="3">cv. DUN x IM62</strain>
    </source>
</reference>
<dbReference type="PANTHER" id="PTHR36748">
    <property type="entry name" value="MENTAL RETARDATION GTPASE ACTIVATING PROTEIN"/>
    <property type="match status" value="1"/>
</dbReference>
<keyword evidence="3" id="KW-1185">Reference proteome</keyword>
<evidence type="ECO:0000256" key="1">
    <source>
        <dbReference type="SAM" id="MobiDB-lite"/>
    </source>
</evidence>
<gene>
    <name evidence="2" type="ORF">MIMGU_mgv1a010955mg</name>
</gene>
<sequence length="296" mass="33105">MANTMEKQSSFGSSRRHLENELDFSLKEWAIKARIGRENPGNSRRFSSSNLKSFREEDNTKSFRSNNMTIISSTASSPGYTLKEEIDPSTYSFTTALKALQAKTVYTWDYLSPQDGLTLNSKWNDAEKYISNPLSGEVPLECLSAKTLSQRSFRSRITMSAPLIYPSHHMISNPATSAVLNGRENEAEVTSKEKKTSTTRDVGTQSTPVYLSSTILSPSIEEKSRKLVISDQENGDHIGKLKSANTEVQVEETREKKNGGGGGERKKVMTWRERCQGGMGCLTLRSCVKHRDKQKN</sequence>
<protein>
    <submittedName>
        <fullName evidence="2">Uncharacterized protein</fullName>
    </submittedName>
</protein>
<dbReference type="PhylomeDB" id="A0A022PVS3"/>
<accession>A0A022PVS3</accession>
<dbReference type="EMBL" id="KI632282">
    <property type="protein sequence ID" value="EYU20467.1"/>
    <property type="molecule type" value="Genomic_DNA"/>
</dbReference>
<proteinExistence type="predicted"/>
<name>A0A022PVS3_ERYGU</name>